<dbReference type="InterPro" id="IPR050271">
    <property type="entry name" value="UDP-glycosyltransferase"/>
</dbReference>
<evidence type="ECO:0000256" key="2">
    <source>
        <dbReference type="ARBA" id="ARBA00011738"/>
    </source>
</evidence>
<dbReference type="GO" id="GO:0016020">
    <property type="term" value="C:membrane"/>
    <property type="evidence" value="ECO:0007669"/>
    <property type="project" value="UniProtKB-SubCell"/>
</dbReference>
<evidence type="ECO:0000256" key="5">
    <source>
        <dbReference type="RuleBase" id="RU003718"/>
    </source>
</evidence>
<dbReference type="AlphaFoldDB" id="A0A8S0ZYI9"/>
<dbReference type="Proteomes" id="UP000494256">
    <property type="component" value="Unassembled WGS sequence"/>
</dbReference>
<dbReference type="SUPFAM" id="SSF52833">
    <property type="entry name" value="Thioredoxin-like"/>
    <property type="match status" value="1"/>
</dbReference>
<reference evidence="9 10" key="1">
    <citation type="submission" date="2020-04" db="EMBL/GenBank/DDBJ databases">
        <authorList>
            <person name="Wallbank WR R."/>
            <person name="Pardo Diaz C."/>
            <person name="Kozak K."/>
            <person name="Martin S."/>
            <person name="Jiggins C."/>
            <person name="Moest M."/>
            <person name="Warren A I."/>
            <person name="Byers J.R.P. K."/>
            <person name="Montejo-Kovacevich G."/>
            <person name="Yen C E."/>
        </authorList>
    </citation>
    <scope>NUCLEOTIDE SEQUENCE [LARGE SCALE GENOMIC DNA]</scope>
</reference>
<dbReference type="InterPro" id="IPR036249">
    <property type="entry name" value="Thioredoxin-like_sf"/>
</dbReference>
<dbReference type="SUPFAM" id="SSF53756">
    <property type="entry name" value="UDP-Glycosyltransferase/glycogen phosphorylase"/>
    <property type="match status" value="1"/>
</dbReference>
<dbReference type="FunFam" id="1.20.1050.10:FF:000007">
    <property type="entry name" value="Glutathione S-transferase 1-1"/>
    <property type="match status" value="1"/>
</dbReference>
<dbReference type="PANTHER" id="PTHR48043">
    <property type="entry name" value="EG:EG0003.4 PROTEIN-RELATED"/>
    <property type="match status" value="1"/>
</dbReference>
<dbReference type="FunFam" id="3.40.30.10:FF:000034">
    <property type="entry name" value="glutathione S-transferase 1"/>
    <property type="match status" value="1"/>
</dbReference>
<feature type="domain" description="GST N-terminal" evidence="7">
    <location>
        <begin position="252"/>
        <end position="334"/>
    </location>
</feature>
<comment type="subunit">
    <text evidence="2">Homodimer.</text>
</comment>
<evidence type="ECO:0000256" key="3">
    <source>
        <dbReference type="ARBA" id="ARBA00022676"/>
    </source>
</evidence>
<comment type="similarity">
    <text evidence="1 5">Belongs to the UDP-glycosyltransferase family.</text>
</comment>
<proteinExistence type="inferred from homology"/>
<dbReference type="InterPro" id="IPR036282">
    <property type="entry name" value="Glutathione-S-Trfase_C_sf"/>
</dbReference>
<dbReference type="Pfam" id="PF13417">
    <property type="entry name" value="GST_N_3"/>
    <property type="match status" value="1"/>
</dbReference>
<dbReference type="InterPro" id="IPR035595">
    <property type="entry name" value="UDP_glycos_trans_CS"/>
</dbReference>
<keyword evidence="6" id="KW-1133">Transmembrane helix</keyword>
<dbReference type="Pfam" id="PF00201">
    <property type="entry name" value="UDPGT"/>
    <property type="match status" value="1"/>
</dbReference>
<dbReference type="EMBL" id="CADEBD010000306">
    <property type="protein sequence ID" value="CAB3238636.1"/>
    <property type="molecule type" value="Genomic_DNA"/>
</dbReference>
<evidence type="ECO:0000256" key="6">
    <source>
        <dbReference type="RuleBase" id="RU362059"/>
    </source>
</evidence>
<sequence length="471" mass="53145">MFINSHPSIGGAMKLPQNAINIAGYHIQDKVKPLPKNLQTIMDKAKNGVIYFSLGSNMKSDGMSEEMKQSLIKMFSKLDQTVIWKFESDTEISAPNVHFVKWAPQPSILAHPNLKVFITHGGQLSTTEAVHFGVPLVGIPIMADQHVNMGSVERKGFGIKVTLAEDMADELNAAIRQVLSDETFKAKAKEVSAIFHDRPMKPGPALAYWVEHVVRTRGAPHLRSPALTVSLYQRCYLDLLVLVVLIHFVFIMVLTLYKMDASPPVRAVYMVIEALNIPDVNYVELNLLEDEHLKEDFLKLNPQHTIPHLTDGDFNIWDSHAIITYLVNKFNRGSSFYPMDPEKRARIDLMLHFDSGILYPALRTNDEPVFFGKATSFTPEGLAKIESAYDFTEKFLNGVQWLAGDEPTLADISCVANISTLNELLPIDENVYPNVVAWLKRCSELDYYKKGNEPGLLEFRKLLKLFLARKF</sequence>
<dbReference type="PROSITE" id="PS50405">
    <property type="entry name" value="GST_CTER"/>
    <property type="match status" value="1"/>
</dbReference>
<dbReference type="Gene3D" id="1.20.1050.10">
    <property type="match status" value="1"/>
</dbReference>
<keyword evidence="3 5" id="KW-0328">Glycosyltransferase</keyword>
<accession>A0A8S0ZYI9</accession>
<evidence type="ECO:0000259" key="7">
    <source>
        <dbReference type="PROSITE" id="PS50404"/>
    </source>
</evidence>
<comment type="subcellular location">
    <subcellularLocation>
        <location evidence="6">Membrane</location>
        <topology evidence="6">Single-pass membrane protein</topology>
    </subcellularLocation>
</comment>
<dbReference type="CDD" id="cd03045">
    <property type="entry name" value="GST_N_Delta_Epsilon"/>
    <property type="match status" value="1"/>
</dbReference>
<feature type="transmembrane region" description="Helical" evidence="6">
    <location>
        <begin position="236"/>
        <end position="257"/>
    </location>
</feature>
<evidence type="ECO:0000259" key="8">
    <source>
        <dbReference type="PROSITE" id="PS50405"/>
    </source>
</evidence>
<dbReference type="InterPro" id="IPR040079">
    <property type="entry name" value="Glutathione_S-Trfase"/>
</dbReference>
<gene>
    <name evidence="9" type="ORF">APLA_LOCUS8323</name>
</gene>
<evidence type="ECO:0000256" key="4">
    <source>
        <dbReference type="ARBA" id="ARBA00022679"/>
    </source>
</evidence>
<dbReference type="SUPFAM" id="SSF47616">
    <property type="entry name" value="GST C-terminal domain-like"/>
    <property type="match status" value="1"/>
</dbReference>
<keyword evidence="6" id="KW-0472">Membrane</keyword>
<dbReference type="PROSITE" id="PS00375">
    <property type="entry name" value="UDPGT"/>
    <property type="match status" value="1"/>
</dbReference>
<comment type="catalytic activity">
    <reaction evidence="6">
        <text>glucuronate acceptor + UDP-alpha-D-glucuronate = acceptor beta-D-glucuronoside + UDP + H(+)</text>
        <dbReference type="Rhea" id="RHEA:21032"/>
        <dbReference type="ChEBI" id="CHEBI:15378"/>
        <dbReference type="ChEBI" id="CHEBI:58052"/>
        <dbReference type="ChEBI" id="CHEBI:58223"/>
        <dbReference type="ChEBI" id="CHEBI:132367"/>
        <dbReference type="ChEBI" id="CHEBI:132368"/>
        <dbReference type="EC" id="2.4.1.17"/>
    </reaction>
</comment>
<feature type="domain" description="GST C-terminal" evidence="8">
    <location>
        <begin position="340"/>
        <end position="471"/>
    </location>
</feature>
<name>A0A8S0ZYI9_ARCPL</name>
<keyword evidence="6" id="KW-0812">Transmembrane</keyword>
<dbReference type="SFLD" id="SFLDG01153">
    <property type="entry name" value="Main.4:_Theta-like"/>
    <property type="match status" value="1"/>
</dbReference>
<dbReference type="InterPro" id="IPR002213">
    <property type="entry name" value="UDP_glucos_trans"/>
</dbReference>
<dbReference type="Pfam" id="PF00043">
    <property type="entry name" value="GST_C"/>
    <property type="match status" value="1"/>
</dbReference>
<dbReference type="CDD" id="cd03784">
    <property type="entry name" value="GT1_Gtf-like"/>
    <property type="match status" value="1"/>
</dbReference>
<dbReference type="InterPro" id="IPR004045">
    <property type="entry name" value="Glutathione_S-Trfase_N"/>
</dbReference>
<dbReference type="Gene3D" id="3.40.50.2000">
    <property type="entry name" value="Glycogen Phosphorylase B"/>
    <property type="match status" value="1"/>
</dbReference>
<dbReference type="InterPro" id="IPR004046">
    <property type="entry name" value="GST_C"/>
</dbReference>
<comment type="caution">
    <text evidence="9">The sequence shown here is derived from an EMBL/GenBank/DDBJ whole genome shotgun (WGS) entry which is preliminary data.</text>
</comment>
<dbReference type="CDD" id="cd03177">
    <property type="entry name" value="GST_C_Delta_Epsilon"/>
    <property type="match status" value="1"/>
</dbReference>
<dbReference type="GO" id="GO:0015020">
    <property type="term" value="F:glucuronosyltransferase activity"/>
    <property type="evidence" value="ECO:0007669"/>
    <property type="project" value="UniProtKB-EC"/>
</dbReference>
<dbReference type="PROSITE" id="PS50404">
    <property type="entry name" value="GST_NTER"/>
    <property type="match status" value="1"/>
</dbReference>
<organism evidence="9 10">
    <name type="scientific">Arctia plantaginis</name>
    <name type="common">Wood tiger moth</name>
    <name type="synonym">Phalaena plantaginis</name>
    <dbReference type="NCBI Taxonomy" id="874455"/>
    <lineage>
        <taxon>Eukaryota</taxon>
        <taxon>Metazoa</taxon>
        <taxon>Ecdysozoa</taxon>
        <taxon>Arthropoda</taxon>
        <taxon>Hexapoda</taxon>
        <taxon>Insecta</taxon>
        <taxon>Pterygota</taxon>
        <taxon>Neoptera</taxon>
        <taxon>Endopterygota</taxon>
        <taxon>Lepidoptera</taxon>
        <taxon>Glossata</taxon>
        <taxon>Ditrysia</taxon>
        <taxon>Noctuoidea</taxon>
        <taxon>Erebidae</taxon>
        <taxon>Arctiinae</taxon>
        <taxon>Arctia</taxon>
    </lineage>
</organism>
<dbReference type="Gene3D" id="3.40.30.10">
    <property type="entry name" value="Glutaredoxin"/>
    <property type="match status" value="1"/>
</dbReference>
<keyword evidence="4 5" id="KW-0808">Transferase</keyword>
<dbReference type="OrthoDB" id="8119184at2759"/>
<evidence type="ECO:0000313" key="9">
    <source>
        <dbReference type="EMBL" id="CAB3238636.1"/>
    </source>
</evidence>
<protein>
    <recommendedName>
        <fullName evidence="6">UDP-glucuronosyltransferase</fullName>
        <ecNumber evidence="6">2.4.1.17</ecNumber>
    </recommendedName>
</protein>
<evidence type="ECO:0000313" key="10">
    <source>
        <dbReference type="Proteomes" id="UP000494256"/>
    </source>
</evidence>
<evidence type="ECO:0000256" key="1">
    <source>
        <dbReference type="ARBA" id="ARBA00009995"/>
    </source>
</evidence>
<dbReference type="FunFam" id="3.40.50.2000:FF:000050">
    <property type="entry name" value="UDP-glucuronosyltransferase"/>
    <property type="match status" value="1"/>
</dbReference>
<dbReference type="SFLD" id="SFLDS00019">
    <property type="entry name" value="Glutathione_Transferase_(cytos"/>
    <property type="match status" value="1"/>
</dbReference>
<dbReference type="EC" id="2.4.1.17" evidence="6"/>
<dbReference type="InterPro" id="IPR010987">
    <property type="entry name" value="Glutathione-S-Trfase_C-like"/>
</dbReference>
<dbReference type="SFLD" id="SFLDG00358">
    <property type="entry name" value="Main_(cytGST)"/>
    <property type="match status" value="1"/>
</dbReference>
<dbReference type="PANTHER" id="PTHR48043:SF159">
    <property type="entry name" value="EG:EG0003.4 PROTEIN-RELATED"/>
    <property type="match status" value="1"/>
</dbReference>